<organism evidence="3 4">
    <name type="scientific">Affinibrenneria salicis</name>
    <dbReference type="NCBI Taxonomy" id="2590031"/>
    <lineage>
        <taxon>Bacteria</taxon>
        <taxon>Pseudomonadati</taxon>
        <taxon>Pseudomonadota</taxon>
        <taxon>Gammaproteobacteria</taxon>
        <taxon>Enterobacterales</taxon>
        <taxon>Pectobacteriaceae</taxon>
        <taxon>Affinibrenneria</taxon>
    </lineage>
</organism>
<dbReference type="Proteomes" id="UP000335415">
    <property type="component" value="Unassembled WGS sequence"/>
</dbReference>
<dbReference type="OrthoDB" id="1151029at2"/>
<evidence type="ECO:0000259" key="1">
    <source>
        <dbReference type="Pfam" id="PF10020"/>
    </source>
</evidence>
<dbReference type="InterPro" id="IPR019260">
    <property type="entry name" value="DUF2262"/>
</dbReference>
<keyword evidence="4" id="KW-1185">Reference proteome</keyword>
<evidence type="ECO:0000313" key="4">
    <source>
        <dbReference type="Proteomes" id="UP000335415"/>
    </source>
</evidence>
<accession>A0A5J5G749</accession>
<evidence type="ECO:0000313" key="3">
    <source>
        <dbReference type="EMBL" id="KAA9003140.1"/>
    </source>
</evidence>
<evidence type="ECO:0000313" key="2">
    <source>
        <dbReference type="EMBL" id="KAA9002572.1"/>
    </source>
</evidence>
<gene>
    <name evidence="2" type="ORF">FJU30_00785</name>
    <name evidence="3" type="ORF">FJU30_03980</name>
</gene>
<name>A0A5J5G749_9GAMM</name>
<dbReference type="EMBL" id="VYKJ01000001">
    <property type="protein sequence ID" value="KAA9002572.1"/>
    <property type="molecule type" value="Genomic_DNA"/>
</dbReference>
<dbReference type="EMBL" id="VYKJ01000001">
    <property type="protein sequence ID" value="KAA9003140.1"/>
    <property type="molecule type" value="Genomic_DNA"/>
</dbReference>
<proteinExistence type="predicted"/>
<dbReference type="Pfam" id="PF10020">
    <property type="entry name" value="DUF2262"/>
    <property type="match status" value="1"/>
</dbReference>
<sequence length="480" mass="53666">MFYYSDEILRQIKLSLEENEAAASFLREIQAIHAPGYRCLVIIQKKQALQLDDEHWQIVDAPPQPGGPFWPCADLYRCAGDSPLRVTTMPLPRELNILSLSYEDESCYQLQVLADGEEMALSLGYFVSLEAVASRLSAKLKDGLTDYDVIDAFRNEGIKILPADVKAAAARAEKGTLKQAAAGAVFYHQAEIRQWLRRAFAGDEQAERALQSIQAGHMTGHDSLMVIQEKQAQPQGNGYWRIFDAPPSPEGPRRVCVDLYRYDDEGESDVTSLPLPQGLNACSLSQRQGKYQLNVLMDGEACPMPLGYPAQFANAAQTLDLSRGVTEQEIVAAFRRIHQPCPPIELPGMGRLTCNAQLGEFTGDIDVHGQRLVLRLASGQRERAMQMLSSVECRLRDLTAWNDAARQFAAEQLLDIWNEYWADPDDEDEHFTHEQFIAQLRLDEIEVDEHRAAINYSNKDGNGVSVHYQPGKGFAHAEMG</sequence>
<dbReference type="RefSeq" id="WP_150433543.1">
    <property type="nucleotide sequence ID" value="NZ_VYKJ01000001.1"/>
</dbReference>
<comment type="caution">
    <text evidence="3">The sequence shown here is derived from an EMBL/GenBank/DDBJ whole genome shotgun (WGS) entry which is preliminary data.</text>
</comment>
<reference evidence="3 4" key="1">
    <citation type="submission" date="2019-09" db="EMBL/GenBank/DDBJ databases">
        <authorList>
            <person name="Li Y."/>
        </authorList>
    </citation>
    <scope>NUCLEOTIDE SEQUENCE [LARGE SCALE GENOMIC DNA]</scope>
    <source>
        <strain evidence="3 4">L3-3HA</strain>
    </source>
</reference>
<dbReference type="AlphaFoldDB" id="A0A5J5G749"/>
<feature type="domain" description="DUF2262" evidence="1">
    <location>
        <begin position="349"/>
        <end position="450"/>
    </location>
</feature>
<protein>
    <submittedName>
        <fullName evidence="3">DUF2262 domain-containing protein</fullName>
    </submittedName>
</protein>